<dbReference type="Proteomes" id="UP000256269">
    <property type="component" value="Unassembled WGS sequence"/>
</dbReference>
<dbReference type="AlphaFoldDB" id="A0A3E0G4Z6"/>
<sequence length="54" mass="5771">MAAIPAAMIVRCVTSGVANVATSGARRVYIFDTGSDLHISATDKIAQKVFEIFR</sequence>
<comment type="caution">
    <text evidence="1">The sequence shown here is derived from an EMBL/GenBank/DDBJ whole genome shotgun (WGS) entry which is preliminary data.</text>
</comment>
<dbReference type="EMBL" id="QUNO01000041">
    <property type="protein sequence ID" value="REH17884.1"/>
    <property type="molecule type" value="Genomic_DNA"/>
</dbReference>
<proteinExistence type="predicted"/>
<dbReference type="RefSeq" id="WP_170218271.1">
    <property type="nucleotide sequence ID" value="NZ_CP144375.1"/>
</dbReference>
<evidence type="ECO:0000313" key="1">
    <source>
        <dbReference type="EMBL" id="REH17884.1"/>
    </source>
</evidence>
<protein>
    <submittedName>
        <fullName evidence="1">Uncharacterized protein</fullName>
    </submittedName>
</protein>
<organism evidence="1 2">
    <name type="scientific">Kutzneria buriramensis</name>
    <dbReference type="NCBI Taxonomy" id="1045776"/>
    <lineage>
        <taxon>Bacteria</taxon>
        <taxon>Bacillati</taxon>
        <taxon>Actinomycetota</taxon>
        <taxon>Actinomycetes</taxon>
        <taxon>Pseudonocardiales</taxon>
        <taxon>Pseudonocardiaceae</taxon>
        <taxon>Kutzneria</taxon>
    </lineage>
</organism>
<gene>
    <name evidence="1" type="ORF">BCF44_1411</name>
</gene>
<evidence type="ECO:0000313" key="2">
    <source>
        <dbReference type="Proteomes" id="UP000256269"/>
    </source>
</evidence>
<reference evidence="1 2" key="1">
    <citation type="submission" date="2018-08" db="EMBL/GenBank/DDBJ databases">
        <title>Genomic Encyclopedia of Archaeal and Bacterial Type Strains, Phase II (KMG-II): from individual species to whole genera.</title>
        <authorList>
            <person name="Goeker M."/>
        </authorList>
    </citation>
    <scope>NUCLEOTIDE SEQUENCE [LARGE SCALE GENOMIC DNA]</scope>
    <source>
        <strain evidence="1 2">DSM 45791</strain>
    </source>
</reference>
<accession>A0A3E0G4Z6</accession>
<name>A0A3E0G4Z6_9PSEU</name>
<keyword evidence="2" id="KW-1185">Reference proteome</keyword>